<sequence>MAFVSCEKGLVVCMPGDSTKNILGAAIEDSLKRILMESSGEVDDEDTIEDTIEDIIEDIIGIIKLMERGAKCLEEEMNRYR</sequence>
<comment type="caution">
    <text evidence="1">The sequence shown here is derived from an EMBL/GenBank/DDBJ whole genome shotgun (WGS) entry which is preliminary data.</text>
</comment>
<evidence type="ECO:0000313" key="2">
    <source>
        <dbReference type="Proteomes" id="UP001476247"/>
    </source>
</evidence>
<protein>
    <submittedName>
        <fullName evidence="1">Uncharacterized protein</fullName>
    </submittedName>
</protein>
<reference evidence="1 2" key="1">
    <citation type="submission" date="2024-04" db="EMBL/GenBank/DDBJ databases">
        <title>genome sequences of Mucor flavus KT1a and Helicostylum pulchrum KT1b strains isolation_sourced from the surface of a dry-aged beef.</title>
        <authorList>
            <person name="Toyotome T."/>
            <person name="Hosono M."/>
            <person name="Torimaru M."/>
            <person name="Fukuda K."/>
            <person name="Mikami N."/>
        </authorList>
    </citation>
    <scope>NUCLEOTIDE SEQUENCE [LARGE SCALE GENOMIC DNA]</scope>
    <source>
        <strain evidence="1 2">KT1b</strain>
    </source>
</reference>
<dbReference type="Proteomes" id="UP001476247">
    <property type="component" value="Unassembled WGS sequence"/>
</dbReference>
<gene>
    <name evidence="1" type="ORF">HPULCUR_002212</name>
</gene>
<proteinExistence type="predicted"/>
<evidence type="ECO:0000313" key="1">
    <source>
        <dbReference type="EMBL" id="GAA5796834.1"/>
    </source>
</evidence>
<name>A0ABP9XPV8_9FUNG</name>
<dbReference type="EMBL" id="BAABUJ010000007">
    <property type="protein sequence ID" value="GAA5796834.1"/>
    <property type="molecule type" value="Genomic_DNA"/>
</dbReference>
<organism evidence="1 2">
    <name type="scientific">Helicostylum pulchrum</name>
    <dbReference type="NCBI Taxonomy" id="562976"/>
    <lineage>
        <taxon>Eukaryota</taxon>
        <taxon>Fungi</taxon>
        <taxon>Fungi incertae sedis</taxon>
        <taxon>Mucoromycota</taxon>
        <taxon>Mucoromycotina</taxon>
        <taxon>Mucoromycetes</taxon>
        <taxon>Mucorales</taxon>
        <taxon>Mucorineae</taxon>
        <taxon>Mucoraceae</taxon>
        <taxon>Helicostylum</taxon>
    </lineage>
</organism>
<keyword evidence="2" id="KW-1185">Reference proteome</keyword>
<accession>A0ABP9XPV8</accession>